<dbReference type="SMART" id="SM00986">
    <property type="entry name" value="UDG"/>
    <property type="match status" value="1"/>
</dbReference>
<dbReference type="Pfam" id="PF03167">
    <property type="entry name" value="UDG"/>
    <property type="match status" value="1"/>
</dbReference>
<keyword evidence="7" id="KW-0227">DNA damage</keyword>
<protein>
    <recommendedName>
        <fullName evidence="4">Type-4 uracil-DNA glycosylase</fullName>
        <ecNumber evidence="3">3.2.2.27</ecNumber>
    </recommendedName>
</protein>
<sequence length="328" mass="35443">MPESISHELLRLLAAMKAGGRRVAWLSDANRNLLRNPRAAMRPPAGPPDATMSRTGMTADSSATTAMPTARLAPVMPAAGFTPPPPAANTPPVPAPPAVPASVRFSPASQEPPAAPLAPLAPLDLAATDWTALEGLCAACKRCELCRTRHHVVFGQGQRNARLMFIGEGPGHDEDMQGLPFVGAAGQLLTKMIAAMGLDRLSEDPAQGVYIANIVKCRPPHNRNPEQREADACLPYLRRQIELVKPEAIVLLGAVPLQYLLGITGITKTRGQWLNYGDIPVMPTFHPALILRFSNSPQLERENKLKVWDDLQKVMALLKLPLPPPRKQ</sequence>
<dbReference type="GO" id="GO:0016779">
    <property type="term" value="F:nucleotidyltransferase activity"/>
    <property type="evidence" value="ECO:0007669"/>
    <property type="project" value="UniProtKB-KW"/>
</dbReference>
<comment type="catalytic activity">
    <reaction evidence="1">
        <text>Hydrolyzes single-stranded DNA or mismatched double-stranded DNA and polynucleotides, releasing free uracil.</text>
        <dbReference type="EC" id="3.2.2.27"/>
    </reaction>
</comment>
<dbReference type="PANTHER" id="PTHR33693:SF1">
    <property type="entry name" value="TYPE-4 URACIL-DNA GLYCOSYLASE"/>
    <property type="match status" value="1"/>
</dbReference>
<evidence type="ECO:0000256" key="5">
    <source>
        <dbReference type="ARBA" id="ARBA00022485"/>
    </source>
</evidence>
<evidence type="ECO:0000256" key="7">
    <source>
        <dbReference type="ARBA" id="ARBA00022763"/>
    </source>
</evidence>
<keyword evidence="14" id="KW-0808">Transferase</keyword>
<dbReference type="EC" id="3.2.2.27" evidence="3"/>
<dbReference type="RefSeq" id="WP_307263078.1">
    <property type="nucleotide sequence ID" value="NZ_JAUSVL010000001.1"/>
</dbReference>
<comment type="caution">
    <text evidence="14">The sequence shown here is derived from an EMBL/GenBank/DDBJ whole genome shotgun (WGS) entry which is preliminary data.</text>
</comment>
<dbReference type="GO" id="GO:0006281">
    <property type="term" value="P:DNA repair"/>
    <property type="evidence" value="ECO:0007669"/>
    <property type="project" value="UniProtKB-KW"/>
</dbReference>
<keyword evidence="10" id="KW-0411">Iron-sulfur</keyword>
<keyword evidence="11" id="KW-0234">DNA repair</keyword>
<dbReference type="GO" id="GO:0004844">
    <property type="term" value="F:uracil DNA N-glycosylase activity"/>
    <property type="evidence" value="ECO:0007669"/>
    <property type="project" value="UniProtKB-EC"/>
</dbReference>
<dbReference type="Proteomes" id="UP001238163">
    <property type="component" value="Unassembled WGS sequence"/>
</dbReference>
<evidence type="ECO:0000256" key="11">
    <source>
        <dbReference type="ARBA" id="ARBA00023204"/>
    </source>
</evidence>
<dbReference type="InterPro" id="IPR036895">
    <property type="entry name" value="Uracil-DNA_glycosylase-like_sf"/>
</dbReference>
<dbReference type="CDD" id="cd10030">
    <property type="entry name" value="UDG-F4_TTUDGA_SPO1dp_like"/>
    <property type="match status" value="1"/>
</dbReference>
<evidence type="ECO:0000256" key="12">
    <source>
        <dbReference type="SAM" id="MobiDB-lite"/>
    </source>
</evidence>
<dbReference type="GO" id="GO:0046872">
    <property type="term" value="F:metal ion binding"/>
    <property type="evidence" value="ECO:0007669"/>
    <property type="project" value="UniProtKB-KW"/>
</dbReference>
<evidence type="ECO:0000256" key="6">
    <source>
        <dbReference type="ARBA" id="ARBA00022723"/>
    </source>
</evidence>
<keyword evidence="6" id="KW-0479">Metal-binding</keyword>
<reference evidence="14" key="1">
    <citation type="submission" date="2023-07" db="EMBL/GenBank/DDBJ databases">
        <title>Genomic Encyclopedia of Type Strains, Phase IV (KMG-IV): sequencing the most valuable type-strain genomes for metagenomic binning, comparative biology and taxonomic classification.</title>
        <authorList>
            <person name="Goeker M."/>
        </authorList>
    </citation>
    <scope>NUCLEOTIDE SEQUENCE</scope>
    <source>
        <strain evidence="14">DSM 24202</strain>
    </source>
</reference>
<evidence type="ECO:0000256" key="3">
    <source>
        <dbReference type="ARBA" id="ARBA00012030"/>
    </source>
</evidence>
<keyword evidence="5" id="KW-0004">4Fe-4S</keyword>
<dbReference type="InterPro" id="IPR005273">
    <property type="entry name" value="Ura-DNA_glyco_family4"/>
</dbReference>
<keyword evidence="15" id="KW-1185">Reference proteome</keyword>
<proteinExistence type="inferred from homology"/>
<feature type="region of interest" description="Disordered" evidence="12">
    <location>
        <begin position="36"/>
        <end position="95"/>
    </location>
</feature>
<evidence type="ECO:0000256" key="4">
    <source>
        <dbReference type="ARBA" id="ARBA00019403"/>
    </source>
</evidence>
<comment type="similarity">
    <text evidence="2">Belongs to the uracil-DNA glycosylase (UDG) superfamily. Type 4 (UDGa) family.</text>
</comment>
<feature type="compositionally biased region" description="Polar residues" evidence="12">
    <location>
        <begin position="52"/>
        <end position="67"/>
    </location>
</feature>
<keyword evidence="8" id="KW-0378">Hydrolase</keyword>
<name>A0AAE4AP59_9BACT</name>
<evidence type="ECO:0000256" key="8">
    <source>
        <dbReference type="ARBA" id="ARBA00022801"/>
    </source>
</evidence>
<evidence type="ECO:0000256" key="2">
    <source>
        <dbReference type="ARBA" id="ARBA00006521"/>
    </source>
</evidence>
<dbReference type="SUPFAM" id="SSF52141">
    <property type="entry name" value="Uracil-DNA glycosylase-like"/>
    <property type="match status" value="1"/>
</dbReference>
<evidence type="ECO:0000256" key="1">
    <source>
        <dbReference type="ARBA" id="ARBA00001400"/>
    </source>
</evidence>
<feature type="compositionally biased region" description="Pro residues" evidence="12">
    <location>
        <begin position="82"/>
        <end position="95"/>
    </location>
</feature>
<feature type="domain" description="Uracil-DNA glycosylase-like" evidence="13">
    <location>
        <begin position="154"/>
        <end position="306"/>
    </location>
</feature>
<dbReference type="PANTHER" id="PTHR33693">
    <property type="entry name" value="TYPE-5 URACIL-DNA GLYCOSYLASE"/>
    <property type="match status" value="1"/>
</dbReference>
<evidence type="ECO:0000256" key="10">
    <source>
        <dbReference type="ARBA" id="ARBA00023014"/>
    </source>
</evidence>
<dbReference type="GO" id="GO:0051539">
    <property type="term" value="F:4 iron, 4 sulfur cluster binding"/>
    <property type="evidence" value="ECO:0007669"/>
    <property type="project" value="UniProtKB-KW"/>
</dbReference>
<organism evidence="14 15">
    <name type="scientific">Oligosphaera ethanolica</name>
    <dbReference type="NCBI Taxonomy" id="760260"/>
    <lineage>
        <taxon>Bacteria</taxon>
        <taxon>Pseudomonadati</taxon>
        <taxon>Lentisphaerota</taxon>
        <taxon>Oligosphaeria</taxon>
        <taxon>Oligosphaerales</taxon>
        <taxon>Oligosphaeraceae</taxon>
        <taxon>Oligosphaera</taxon>
    </lineage>
</organism>
<evidence type="ECO:0000313" key="14">
    <source>
        <dbReference type="EMBL" id="MDQ0290964.1"/>
    </source>
</evidence>
<dbReference type="InterPro" id="IPR051536">
    <property type="entry name" value="UDG_Type-4/5"/>
</dbReference>
<accession>A0AAE4AP59</accession>
<dbReference type="InterPro" id="IPR005122">
    <property type="entry name" value="Uracil-DNA_glycosylase-like"/>
</dbReference>
<evidence type="ECO:0000256" key="9">
    <source>
        <dbReference type="ARBA" id="ARBA00023004"/>
    </source>
</evidence>
<dbReference type="EMBL" id="JAUSVL010000001">
    <property type="protein sequence ID" value="MDQ0290964.1"/>
    <property type="molecule type" value="Genomic_DNA"/>
</dbReference>
<dbReference type="AlphaFoldDB" id="A0AAE4AP59"/>
<dbReference type="NCBIfam" id="TIGR00758">
    <property type="entry name" value="UDG_fam4"/>
    <property type="match status" value="1"/>
</dbReference>
<gene>
    <name evidence="14" type="ORF">J3R75_003071</name>
</gene>
<evidence type="ECO:0000259" key="13">
    <source>
        <dbReference type="SMART" id="SM00986"/>
    </source>
</evidence>
<dbReference type="Gene3D" id="3.40.470.10">
    <property type="entry name" value="Uracil-DNA glycosylase-like domain"/>
    <property type="match status" value="1"/>
</dbReference>
<evidence type="ECO:0000313" key="15">
    <source>
        <dbReference type="Proteomes" id="UP001238163"/>
    </source>
</evidence>
<dbReference type="SMART" id="SM00987">
    <property type="entry name" value="UreE_C"/>
    <property type="match status" value="1"/>
</dbReference>
<keyword evidence="14" id="KW-0548">Nucleotidyltransferase</keyword>
<keyword evidence="9" id="KW-0408">Iron</keyword>